<name>A0ABW0ZKW5_9ACTN</name>
<organism evidence="3 4">
    <name type="scientific">Nocardioides vastitatis</name>
    <dbReference type="NCBI Taxonomy" id="2568655"/>
    <lineage>
        <taxon>Bacteria</taxon>
        <taxon>Bacillati</taxon>
        <taxon>Actinomycetota</taxon>
        <taxon>Actinomycetes</taxon>
        <taxon>Propionibacteriales</taxon>
        <taxon>Nocardioidaceae</taxon>
        <taxon>Nocardioides</taxon>
    </lineage>
</organism>
<keyword evidence="4" id="KW-1185">Reference proteome</keyword>
<comment type="similarity">
    <text evidence="1">Belongs to the AHA1 family.</text>
</comment>
<reference evidence="4" key="1">
    <citation type="journal article" date="2019" name="Int. J. Syst. Evol. Microbiol.">
        <title>The Global Catalogue of Microorganisms (GCM) 10K type strain sequencing project: providing services to taxonomists for standard genome sequencing and annotation.</title>
        <authorList>
            <consortium name="The Broad Institute Genomics Platform"/>
            <consortium name="The Broad Institute Genome Sequencing Center for Infectious Disease"/>
            <person name="Wu L."/>
            <person name="Ma J."/>
        </authorList>
    </citation>
    <scope>NUCLEOTIDE SEQUENCE [LARGE SCALE GENOMIC DNA]</scope>
    <source>
        <strain evidence="4">YIM 94188</strain>
    </source>
</reference>
<gene>
    <name evidence="3" type="ORF">ACFPQB_14950</name>
</gene>
<dbReference type="RefSeq" id="WP_168798386.1">
    <property type="nucleotide sequence ID" value="NZ_JBHSNS010000007.1"/>
</dbReference>
<dbReference type="SUPFAM" id="SSF55961">
    <property type="entry name" value="Bet v1-like"/>
    <property type="match status" value="1"/>
</dbReference>
<evidence type="ECO:0000256" key="1">
    <source>
        <dbReference type="ARBA" id="ARBA00006817"/>
    </source>
</evidence>
<evidence type="ECO:0000259" key="2">
    <source>
        <dbReference type="Pfam" id="PF08327"/>
    </source>
</evidence>
<dbReference type="Pfam" id="PF08327">
    <property type="entry name" value="AHSA1"/>
    <property type="match status" value="1"/>
</dbReference>
<dbReference type="Proteomes" id="UP001596072">
    <property type="component" value="Unassembled WGS sequence"/>
</dbReference>
<evidence type="ECO:0000313" key="3">
    <source>
        <dbReference type="EMBL" id="MFC5730219.1"/>
    </source>
</evidence>
<comment type="caution">
    <text evidence="3">The sequence shown here is derived from an EMBL/GenBank/DDBJ whole genome shotgun (WGS) entry which is preliminary data.</text>
</comment>
<dbReference type="InterPro" id="IPR023393">
    <property type="entry name" value="START-like_dom_sf"/>
</dbReference>
<feature type="domain" description="Activator of Hsp90 ATPase homologue 1/2-like C-terminal" evidence="2">
    <location>
        <begin position="32"/>
        <end position="164"/>
    </location>
</feature>
<dbReference type="EMBL" id="JBHSNS010000007">
    <property type="protein sequence ID" value="MFC5730219.1"/>
    <property type="molecule type" value="Genomic_DNA"/>
</dbReference>
<dbReference type="Gene3D" id="3.30.530.20">
    <property type="match status" value="1"/>
</dbReference>
<evidence type="ECO:0000313" key="4">
    <source>
        <dbReference type="Proteomes" id="UP001596072"/>
    </source>
</evidence>
<protein>
    <submittedName>
        <fullName evidence="3">SRPBCC family protein</fullName>
    </submittedName>
</protein>
<proteinExistence type="inferred from homology"/>
<sequence length="172" mass="19385">MTTSTTDTTPTREARIEADPELPTVRITRSFDAPLPLVYRAWTDPELVAQWLGPRSIDMEIETWDLRTGGEYRYTARRDDEELAHFYGSFHKVVPNERITQTWGFDEMPDAVSLETATFTDLGDGRTEVDILSVVFSMEERAAMLASGMEVGINEGYAKLDEILAEQTGSAR</sequence>
<dbReference type="InterPro" id="IPR013538">
    <property type="entry name" value="ASHA1/2-like_C"/>
</dbReference>
<dbReference type="CDD" id="cd07826">
    <property type="entry name" value="SRPBCC_CalC_Aha1-like_9"/>
    <property type="match status" value="1"/>
</dbReference>
<accession>A0ABW0ZKW5</accession>